<name>A0ABT9NXY1_9ACTN</name>
<keyword evidence="2" id="KW-0808">Transferase</keyword>
<sequence length="257" mass="27963">MNEAMETEFGLMAAWTADAVREIGSRHAIPAACRGSAGPAMLRWLARECRLRANTLMVDVGGGLGGPAAFAQREYGVRALVLEPMPEASREARVLLGVPGWTARGDALPLADRSADAAWCLGVLCTTPDRTALLAEIARVLKPGARLGVLVFTADVPRPRGAPEGNDFPQEAELPGLLGDQGLEMVSTIAGDLLHDRQEGEWRQLADEVEARVRQRHRGDRRLDAALEQERRIGRLLKDGVVRPVLISAERRTDQNR</sequence>
<keyword evidence="3" id="KW-1185">Reference proteome</keyword>
<dbReference type="EMBL" id="JAUSQZ010000001">
    <property type="protein sequence ID" value="MDP9824850.1"/>
    <property type="molecule type" value="Genomic_DNA"/>
</dbReference>
<organism evidence="2 3">
    <name type="scientific">Kineosporia succinea</name>
    <dbReference type="NCBI Taxonomy" id="84632"/>
    <lineage>
        <taxon>Bacteria</taxon>
        <taxon>Bacillati</taxon>
        <taxon>Actinomycetota</taxon>
        <taxon>Actinomycetes</taxon>
        <taxon>Kineosporiales</taxon>
        <taxon>Kineosporiaceae</taxon>
        <taxon>Kineosporia</taxon>
    </lineage>
</organism>
<keyword evidence="2" id="KW-0489">Methyltransferase</keyword>
<reference evidence="2 3" key="1">
    <citation type="submission" date="2023-07" db="EMBL/GenBank/DDBJ databases">
        <title>Sequencing the genomes of 1000 actinobacteria strains.</title>
        <authorList>
            <person name="Klenk H.-P."/>
        </authorList>
    </citation>
    <scope>NUCLEOTIDE SEQUENCE [LARGE SCALE GENOMIC DNA]</scope>
    <source>
        <strain evidence="2 3">DSM 44388</strain>
    </source>
</reference>
<protein>
    <submittedName>
        <fullName evidence="2">SAM-dependent methyltransferase</fullName>
    </submittedName>
</protein>
<evidence type="ECO:0000259" key="1">
    <source>
        <dbReference type="Pfam" id="PF08241"/>
    </source>
</evidence>
<proteinExistence type="predicted"/>
<dbReference type="InterPro" id="IPR013216">
    <property type="entry name" value="Methyltransf_11"/>
</dbReference>
<dbReference type="Proteomes" id="UP001235712">
    <property type="component" value="Unassembled WGS sequence"/>
</dbReference>
<evidence type="ECO:0000313" key="2">
    <source>
        <dbReference type="EMBL" id="MDP9824850.1"/>
    </source>
</evidence>
<feature type="domain" description="Methyltransferase type 11" evidence="1">
    <location>
        <begin position="58"/>
        <end position="147"/>
    </location>
</feature>
<comment type="caution">
    <text evidence="2">The sequence shown here is derived from an EMBL/GenBank/DDBJ whole genome shotgun (WGS) entry which is preliminary data.</text>
</comment>
<dbReference type="CDD" id="cd02440">
    <property type="entry name" value="AdoMet_MTases"/>
    <property type="match status" value="1"/>
</dbReference>
<dbReference type="InterPro" id="IPR029063">
    <property type="entry name" value="SAM-dependent_MTases_sf"/>
</dbReference>
<dbReference type="Pfam" id="PF08241">
    <property type="entry name" value="Methyltransf_11"/>
    <property type="match status" value="1"/>
</dbReference>
<accession>A0ABT9NXY1</accession>
<dbReference type="RefSeq" id="WP_307238023.1">
    <property type="nucleotide sequence ID" value="NZ_JAUSQZ010000001.1"/>
</dbReference>
<dbReference type="GO" id="GO:0032259">
    <property type="term" value="P:methylation"/>
    <property type="evidence" value="ECO:0007669"/>
    <property type="project" value="UniProtKB-KW"/>
</dbReference>
<dbReference type="SUPFAM" id="SSF53335">
    <property type="entry name" value="S-adenosyl-L-methionine-dependent methyltransferases"/>
    <property type="match status" value="1"/>
</dbReference>
<dbReference type="Gene3D" id="3.40.50.150">
    <property type="entry name" value="Vaccinia Virus protein VP39"/>
    <property type="match status" value="1"/>
</dbReference>
<evidence type="ECO:0000313" key="3">
    <source>
        <dbReference type="Proteomes" id="UP001235712"/>
    </source>
</evidence>
<gene>
    <name evidence="2" type="ORF">J2S57_000599</name>
</gene>
<dbReference type="GO" id="GO:0008168">
    <property type="term" value="F:methyltransferase activity"/>
    <property type="evidence" value="ECO:0007669"/>
    <property type="project" value="UniProtKB-KW"/>
</dbReference>